<dbReference type="CDD" id="cd01144">
    <property type="entry name" value="BtuF"/>
    <property type="match status" value="1"/>
</dbReference>
<evidence type="ECO:0000313" key="2">
    <source>
        <dbReference type="EMBL" id="GBF51194.1"/>
    </source>
</evidence>
<dbReference type="PANTHER" id="PTHR42860">
    <property type="entry name" value="VITAMIN B12-BINDING PROTEIN"/>
    <property type="match status" value="1"/>
</dbReference>
<dbReference type="SUPFAM" id="SSF53807">
    <property type="entry name" value="Helical backbone' metal receptor"/>
    <property type="match status" value="1"/>
</dbReference>
<sequence length="265" mass="29888">MSFPERIICLTEESTELLYLLGEEDRIVGISAYTVRPDRAKKEKPKVSAFIKGNLKKIQSLNPDLVIGFSDIQANLAKDLISLGLNVLITNQRSIAEILNSMFLIGTIVGKEKEVTSLINDWKINLQTYEEESRNQTQRPKVFFQEWDDPIISGIQWVSEAIQLAGGEDVFPKLGEEKAAKDRIITAKSVADTNPDGIIGCWCGKPMDWDWVRNHPEWQSTTAVQKDTIFEMDPSIILQPGPALFTDGIPKLREIISEIRSKLYP</sequence>
<name>A0A2P2E2W2_9LEPT</name>
<protein>
    <submittedName>
        <fullName evidence="2">ABC transporter substrate binding protein</fullName>
    </submittedName>
</protein>
<dbReference type="AlphaFoldDB" id="A0A2P2E2W2"/>
<dbReference type="PROSITE" id="PS50983">
    <property type="entry name" value="FE_B12_PBP"/>
    <property type="match status" value="1"/>
</dbReference>
<dbReference type="RefSeq" id="WP_108977553.1">
    <property type="nucleotide sequence ID" value="NZ_BFBB01000008.1"/>
</dbReference>
<dbReference type="InterPro" id="IPR051030">
    <property type="entry name" value="Vitamin_B12-ABC_binding"/>
</dbReference>
<comment type="caution">
    <text evidence="2">The sequence shown here is derived from an EMBL/GenBank/DDBJ whole genome shotgun (WGS) entry which is preliminary data.</text>
</comment>
<feature type="domain" description="Fe/B12 periplasmic-binding" evidence="1">
    <location>
        <begin position="6"/>
        <end position="265"/>
    </location>
</feature>
<gene>
    <name evidence="2" type="ORF">LPTSP4_27260</name>
</gene>
<evidence type="ECO:0000259" key="1">
    <source>
        <dbReference type="PROSITE" id="PS50983"/>
    </source>
</evidence>
<accession>A0A2P2E2W2</accession>
<dbReference type="Proteomes" id="UP000245133">
    <property type="component" value="Unassembled WGS sequence"/>
</dbReference>
<dbReference type="Pfam" id="PF01497">
    <property type="entry name" value="Peripla_BP_2"/>
    <property type="match status" value="1"/>
</dbReference>
<proteinExistence type="predicted"/>
<evidence type="ECO:0000313" key="3">
    <source>
        <dbReference type="Proteomes" id="UP000245133"/>
    </source>
</evidence>
<dbReference type="OrthoDB" id="9787772at2"/>
<organism evidence="2 3">
    <name type="scientific">Leptospira ryugenii</name>
    <dbReference type="NCBI Taxonomy" id="1917863"/>
    <lineage>
        <taxon>Bacteria</taxon>
        <taxon>Pseudomonadati</taxon>
        <taxon>Spirochaetota</taxon>
        <taxon>Spirochaetia</taxon>
        <taxon>Leptospirales</taxon>
        <taxon>Leptospiraceae</taxon>
        <taxon>Leptospira</taxon>
    </lineage>
</organism>
<keyword evidence="3" id="KW-1185">Reference proteome</keyword>
<dbReference type="PANTHER" id="PTHR42860:SF2">
    <property type="entry name" value="BLL4160 PROTEIN"/>
    <property type="match status" value="1"/>
</dbReference>
<dbReference type="Gene3D" id="3.40.50.1980">
    <property type="entry name" value="Nitrogenase molybdenum iron protein domain"/>
    <property type="match status" value="2"/>
</dbReference>
<reference evidence="2 3" key="1">
    <citation type="submission" date="2018-02" db="EMBL/GenBank/DDBJ databases">
        <title>Novel Leptospira species isolated from soil and water in Japan.</title>
        <authorList>
            <person name="Nakao R."/>
            <person name="Masuzawa T."/>
        </authorList>
    </citation>
    <scope>NUCLEOTIDE SEQUENCE [LARGE SCALE GENOMIC DNA]</scope>
    <source>
        <strain evidence="2 3">YH101</strain>
    </source>
</reference>
<dbReference type="EMBL" id="BFBB01000008">
    <property type="protein sequence ID" value="GBF51194.1"/>
    <property type="molecule type" value="Genomic_DNA"/>
</dbReference>
<dbReference type="InterPro" id="IPR002491">
    <property type="entry name" value="ABC_transptr_periplasmic_BD"/>
</dbReference>